<gene>
    <name evidence="1" type="ORF">DV515_00002867</name>
</gene>
<reference evidence="1 2" key="1">
    <citation type="journal article" date="2018" name="Proc. R. Soc. B">
        <title>A non-coding region near Follistatin controls head colour polymorphism in the Gouldian finch.</title>
        <authorList>
            <person name="Toomey M.B."/>
            <person name="Marques C.I."/>
            <person name="Andrade P."/>
            <person name="Araujo P.M."/>
            <person name="Sabatino S."/>
            <person name="Gazda M.A."/>
            <person name="Afonso S."/>
            <person name="Lopes R.J."/>
            <person name="Corbo J.C."/>
            <person name="Carneiro M."/>
        </authorList>
    </citation>
    <scope>NUCLEOTIDE SEQUENCE [LARGE SCALE GENOMIC DNA]</scope>
    <source>
        <strain evidence="1">Red01</strain>
        <tissue evidence="1">Muscle</tissue>
    </source>
</reference>
<accession>A0A3L8SUQ2</accession>
<evidence type="ECO:0000313" key="1">
    <source>
        <dbReference type="EMBL" id="RLW08994.1"/>
    </source>
</evidence>
<proteinExistence type="predicted"/>
<sequence>MVPNHETKEEGFQLPECLCSVQGSTRQRSLGRDETPRSTVWALLSEVRLPLASAFIALRSKLVLGPDTGKNIPTYYKSTTIVINSCYDRL</sequence>
<evidence type="ECO:0000313" key="2">
    <source>
        <dbReference type="Proteomes" id="UP000276834"/>
    </source>
</evidence>
<name>A0A3L8SUQ2_CHLGU</name>
<organism evidence="1 2">
    <name type="scientific">Chloebia gouldiae</name>
    <name type="common">Gouldian finch</name>
    <name type="synonym">Erythrura gouldiae</name>
    <dbReference type="NCBI Taxonomy" id="44316"/>
    <lineage>
        <taxon>Eukaryota</taxon>
        <taxon>Metazoa</taxon>
        <taxon>Chordata</taxon>
        <taxon>Craniata</taxon>
        <taxon>Vertebrata</taxon>
        <taxon>Euteleostomi</taxon>
        <taxon>Archelosauria</taxon>
        <taxon>Archosauria</taxon>
        <taxon>Dinosauria</taxon>
        <taxon>Saurischia</taxon>
        <taxon>Theropoda</taxon>
        <taxon>Coelurosauria</taxon>
        <taxon>Aves</taxon>
        <taxon>Neognathae</taxon>
        <taxon>Neoaves</taxon>
        <taxon>Telluraves</taxon>
        <taxon>Australaves</taxon>
        <taxon>Passeriformes</taxon>
        <taxon>Passeroidea</taxon>
        <taxon>Passeridae</taxon>
        <taxon>Chloebia</taxon>
    </lineage>
</organism>
<comment type="caution">
    <text evidence="1">The sequence shown here is derived from an EMBL/GenBank/DDBJ whole genome shotgun (WGS) entry which is preliminary data.</text>
</comment>
<dbReference type="Proteomes" id="UP000276834">
    <property type="component" value="Unassembled WGS sequence"/>
</dbReference>
<dbReference type="EMBL" id="QUSF01000005">
    <property type="protein sequence ID" value="RLW08994.1"/>
    <property type="molecule type" value="Genomic_DNA"/>
</dbReference>
<dbReference type="AlphaFoldDB" id="A0A3L8SUQ2"/>
<protein>
    <submittedName>
        <fullName evidence="1">Uncharacterized protein</fullName>
    </submittedName>
</protein>
<keyword evidence="2" id="KW-1185">Reference proteome</keyword>